<dbReference type="AlphaFoldDB" id="D0RM19"/>
<feature type="compositionally biased region" description="Polar residues" evidence="1">
    <location>
        <begin position="131"/>
        <end position="148"/>
    </location>
</feature>
<dbReference type="GeneID" id="9468424"/>
<organism evidence="2 3">
    <name type="scientific">Phytophthora infestans (strain T30-4)</name>
    <name type="common">Potato late blight agent</name>
    <dbReference type="NCBI Taxonomy" id="403677"/>
    <lineage>
        <taxon>Eukaryota</taxon>
        <taxon>Sar</taxon>
        <taxon>Stramenopiles</taxon>
        <taxon>Oomycota</taxon>
        <taxon>Peronosporomycetes</taxon>
        <taxon>Peronosporales</taxon>
        <taxon>Peronosporaceae</taxon>
        <taxon>Phytophthora</taxon>
    </lineage>
</organism>
<dbReference type="InParanoid" id="D0RM19"/>
<reference evidence="3" key="1">
    <citation type="journal article" date="2009" name="Nature">
        <title>Genome sequence and analysis of the Irish potato famine pathogen Phytophthora infestans.</title>
        <authorList>
            <consortium name="The Broad Institute Genome Sequencing Platform"/>
            <person name="Haas B.J."/>
            <person name="Kamoun S."/>
            <person name="Zody M.C."/>
            <person name="Jiang R.H."/>
            <person name="Handsaker R.E."/>
            <person name="Cano L.M."/>
            <person name="Grabherr M."/>
            <person name="Kodira C.D."/>
            <person name="Raffaele S."/>
            <person name="Torto-Alalibo T."/>
            <person name="Bozkurt T.O."/>
            <person name="Ah-Fong A.M."/>
            <person name="Alvarado L."/>
            <person name="Anderson V.L."/>
            <person name="Armstrong M.R."/>
            <person name="Avrova A."/>
            <person name="Baxter L."/>
            <person name="Beynon J."/>
            <person name="Boevink P.C."/>
            <person name="Bollmann S.R."/>
            <person name="Bos J.I."/>
            <person name="Bulone V."/>
            <person name="Cai G."/>
            <person name="Cakir C."/>
            <person name="Carrington J.C."/>
            <person name="Chawner M."/>
            <person name="Conti L."/>
            <person name="Costanzo S."/>
            <person name="Ewan R."/>
            <person name="Fahlgren N."/>
            <person name="Fischbach M.A."/>
            <person name="Fugelstad J."/>
            <person name="Gilroy E.M."/>
            <person name="Gnerre S."/>
            <person name="Green P.J."/>
            <person name="Grenville-Briggs L.J."/>
            <person name="Griffith J."/>
            <person name="Grunwald N.J."/>
            <person name="Horn K."/>
            <person name="Horner N.R."/>
            <person name="Hu C.H."/>
            <person name="Huitema E."/>
            <person name="Jeong D.H."/>
            <person name="Jones A.M."/>
            <person name="Jones J.D."/>
            <person name="Jones R.W."/>
            <person name="Karlsson E.K."/>
            <person name="Kunjeti S.G."/>
            <person name="Lamour K."/>
            <person name="Liu Z."/>
            <person name="Ma L."/>
            <person name="Maclean D."/>
            <person name="Chibucos M.C."/>
            <person name="McDonald H."/>
            <person name="McWalters J."/>
            <person name="Meijer H.J."/>
            <person name="Morgan W."/>
            <person name="Morris P.F."/>
            <person name="Munro C.A."/>
            <person name="O'Neill K."/>
            <person name="Ospina-Giraldo M."/>
            <person name="Pinzon A."/>
            <person name="Pritchard L."/>
            <person name="Ramsahoye B."/>
            <person name="Ren Q."/>
            <person name="Restrepo S."/>
            <person name="Roy S."/>
            <person name="Sadanandom A."/>
            <person name="Savidor A."/>
            <person name="Schornack S."/>
            <person name="Schwartz D.C."/>
            <person name="Schumann U.D."/>
            <person name="Schwessinger B."/>
            <person name="Seyer L."/>
            <person name="Sharpe T."/>
            <person name="Silvar C."/>
            <person name="Song J."/>
            <person name="Studholme D.J."/>
            <person name="Sykes S."/>
            <person name="Thines M."/>
            <person name="van de Vondervoort P.J."/>
            <person name="Phuntumart V."/>
            <person name="Wawra S."/>
            <person name="Weide R."/>
            <person name="Win J."/>
            <person name="Young C."/>
            <person name="Zhou S."/>
            <person name="Fry W."/>
            <person name="Meyers B.C."/>
            <person name="van West P."/>
            <person name="Ristaino J."/>
            <person name="Govers F."/>
            <person name="Birch P.R."/>
            <person name="Whisson S.C."/>
            <person name="Judelson H.S."/>
            <person name="Nusbaum C."/>
        </authorList>
    </citation>
    <scope>NUCLEOTIDE SEQUENCE [LARGE SCALE GENOMIC DNA]</scope>
    <source>
        <strain evidence="3">T30-4</strain>
    </source>
</reference>
<sequence>MARCIPCHRMKKKVVKNTATAFCLADQWRSCSPTPTIVSRTTQVHSPIAFVAWPDGSPLLTRHEPAGRGLSSQSPSIFTSMTVLSTVRIIGSRIANTRMTSQIVILSSGILSEKNLRMIQVPVHGPRSQRLESSPHISQHCSNDVQRT</sequence>
<evidence type="ECO:0000256" key="1">
    <source>
        <dbReference type="SAM" id="MobiDB-lite"/>
    </source>
</evidence>
<protein>
    <submittedName>
        <fullName evidence="2">Uncharacterized protein</fullName>
    </submittedName>
</protein>
<dbReference type="KEGG" id="pif:PITG_22253"/>
<dbReference type="VEuPathDB" id="FungiDB:PITG_22253"/>
<dbReference type="RefSeq" id="XP_002909911.1">
    <property type="nucleotide sequence ID" value="XM_002909865.1"/>
</dbReference>
<name>D0RM19_PHYIT</name>
<gene>
    <name evidence="2" type="ORF">PITG_22253</name>
</gene>
<dbReference type="HOGENOM" id="CLU_1762376_0_0_1"/>
<dbReference type="EMBL" id="GG689480">
    <property type="protein sequence ID" value="EEY58490.1"/>
    <property type="molecule type" value="Genomic_DNA"/>
</dbReference>
<keyword evidence="3" id="KW-1185">Reference proteome</keyword>
<evidence type="ECO:0000313" key="2">
    <source>
        <dbReference type="EMBL" id="EEY58490.1"/>
    </source>
</evidence>
<accession>D0RM19</accession>
<proteinExistence type="predicted"/>
<evidence type="ECO:0000313" key="3">
    <source>
        <dbReference type="Proteomes" id="UP000006643"/>
    </source>
</evidence>
<feature type="region of interest" description="Disordered" evidence="1">
    <location>
        <begin position="125"/>
        <end position="148"/>
    </location>
</feature>
<dbReference type="Proteomes" id="UP000006643">
    <property type="component" value="Unassembled WGS sequence"/>
</dbReference>